<name>A0ABX9I888_9ACTN</name>
<protein>
    <submittedName>
        <fullName evidence="1">Thioesterase</fullName>
    </submittedName>
</protein>
<gene>
    <name evidence="1" type="ORF">CP880_10105</name>
</gene>
<dbReference type="PANTHER" id="PTHR31793:SF24">
    <property type="entry name" value="LONG-CHAIN ACYL-COA THIOESTERASE FADM"/>
    <property type="match status" value="1"/>
</dbReference>
<comment type="caution">
    <text evidence="1">The sequence shown here is derived from an EMBL/GenBank/DDBJ whole genome shotgun (WGS) entry which is preliminary data.</text>
</comment>
<dbReference type="Proteomes" id="UP000256324">
    <property type="component" value="Unassembled WGS sequence"/>
</dbReference>
<dbReference type="SUPFAM" id="SSF54637">
    <property type="entry name" value="Thioesterase/thiol ester dehydrase-isomerase"/>
    <property type="match status" value="2"/>
</dbReference>
<dbReference type="Pfam" id="PF13279">
    <property type="entry name" value="4HBT_2"/>
    <property type="match status" value="2"/>
</dbReference>
<sequence>MTGAVVVDIPLRWSDMDAQGHVNNVRISELVQESRNQAFYTNGAQEMLDTGIVVVSQDVEFLAPFVVDRSPLRVAVGCSQLGAARTVLDYRAWHHDVEVARARGTICPFDFATGRPRRLTEGEHGAFESMKVESQRWKPIKVVDVSETGDIVEVPIRWSDVDRQGHVNNVSLAGYLQEARILATTSWSPGMRRAGDHMWVVVRQDIRYRRQVLPAQRTCRVHTALTRLGTSSMTLAGSIGTEEGSALDAATVLVCADPKTGTSVPIDDQTRQALSAHLVTVDG</sequence>
<evidence type="ECO:0000313" key="1">
    <source>
        <dbReference type="EMBL" id="REB68776.1"/>
    </source>
</evidence>
<dbReference type="RefSeq" id="WP_115939380.1">
    <property type="nucleotide sequence ID" value="NZ_PCZS01000003.1"/>
</dbReference>
<dbReference type="PANTHER" id="PTHR31793">
    <property type="entry name" value="4-HYDROXYBENZOYL-COA THIOESTERASE FAMILY MEMBER"/>
    <property type="match status" value="1"/>
</dbReference>
<dbReference type="InterPro" id="IPR029069">
    <property type="entry name" value="HotDog_dom_sf"/>
</dbReference>
<dbReference type="CDD" id="cd00586">
    <property type="entry name" value="4HBT"/>
    <property type="match status" value="2"/>
</dbReference>
<proteinExistence type="predicted"/>
<dbReference type="Gene3D" id="3.10.129.10">
    <property type="entry name" value="Hotdog Thioesterase"/>
    <property type="match status" value="2"/>
</dbReference>
<accession>A0ABX9I888</accession>
<keyword evidence="2" id="KW-1185">Reference proteome</keyword>
<dbReference type="EMBL" id="PCZS01000003">
    <property type="protein sequence ID" value="REB68776.1"/>
    <property type="molecule type" value="Genomic_DNA"/>
</dbReference>
<organism evidence="1 2">
    <name type="scientific">Cutibacterium namnetense</name>
    <dbReference type="NCBI Taxonomy" id="1574624"/>
    <lineage>
        <taxon>Bacteria</taxon>
        <taxon>Bacillati</taxon>
        <taxon>Actinomycetota</taxon>
        <taxon>Actinomycetes</taxon>
        <taxon>Propionibacteriales</taxon>
        <taxon>Propionibacteriaceae</taxon>
        <taxon>Cutibacterium</taxon>
    </lineage>
</organism>
<reference evidence="1 2" key="1">
    <citation type="submission" date="2017-09" db="EMBL/GenBank/DDBJ databases">
        <authorList>
            <person name="Bumgarner R.E."/>
        </authorList>
    </citation>
    <scope>NUCLEOTIDE SEQUENCE [LARGE SCALE GENOMIC DNA]</scope>
    <source>
        <strain evidence="1 2">T34998</strain>
    </source>
</reference>
<evidence type="ECO:0000313" key="2">
    <source>
        <dbReference type="Proteomes" id="UP000256324"/>
    </source>
</evidence>
<dbReference type="InterPro" id="IPR050563">
    <property type="entry name" value="4-hydroxybenzoyl-CoA_TE"/>
</dbReference>